<keyword evidence="2" id="KW-1133">Transmembrane helix</keyword>
<dbReference type="InterPro" id="IPR001932">
    <property type="entry name" value="PPM-type_phosphatase-like_dom"/>
</dbReference>
<comment type="caution">
    <text evidence="4">The sequence shown here is derived from an EMBL/GenBank/DDBJ whole genome shotgun (WGS) entry which is preliminary data.</text>
</comment>
<dbReference type="EMBL" id="PDKW01000043">
    <property type="protein sequence ID" value="PGH55088.1"/>
    <property type="molecule type" value="Genomic_DNA"/>
</dbReference>
<dbReference type="Gene3D" id="6.10.340.10">
    <property type="match status" value="1"/>
</dbReference>
<accession>A0A2B8BC07</accession>
<dbReference type="PANTHER" id="PTHR43156">
    <property type="entry name" value="STAGE II SPORULATION PROTEIN E-RELATED"/>
    <property type="match status" value="1"/>
</dbReference>
<feature type="domain" description="HAMP" evidence="3">
    <location>
        <begin position="182"/>
        <end position="234"/>
    </location>
</feature>
<dbReference type="AlphaFoldDB" id="A0A2B8BC07"/>
<evidence type="ECO:0000256" key="2">
    <source>
        <dbReference type="SAM" id="Phobius"/>
    </source>
</evidence>
<evidence type="ECO:0000313" key="5">
    <source>
        <dbReference type="Proteomes" id="UP000225379"/>
    </source>
</evidence>
<dbReference type="GO" id="GO:0016791">
    <property type="term" value="F:phosphatase activity"/>
    <property type="evidence" value="ECO:0007669"/>
    <property type="project" value="TreeGrafter"/>
</dbReference>
<dbReference type="Pfam" id="PF00672">
    <property type="entry name" value="HAMP"/>
    <property type="match status" value="1"/>
</dbReference>
<dbReference type="GO" id="GO:0007165">
    <property type="term" value="P:signal transduction"/>
    <property type="evidence" value="ECO:0007669"/>
    <property type="project" value="InterPro"/>
</dbReference>
<keyword evidence="5" id="KW-1185">Reference proteome</keyword>
<sequence>MNRRSSLLARVAGAILLTTASIGTIAMLLSEQIVEGQRHQDLLRRAELVTATQADALSGFVWEMDNRSAQRMIEALTARDPAIRSIAVFETDREQPLARTAAGKIAGNTAGKTEDADGIVTVERPILLHGREGRVQSVGHLRIAYSTAEVRQATLDALIPVAGLLLLSLLGAMAALGLTLNRMVLRPLRRLTQLASAMARGEYGARMDAGRTDEIGVLADGFNRMAATVQDHTSTLESRVRDRTEALAATNRAIMDSINYAQLIQSAILPSAGTLSAGLTEHFVLWRPRDVVSGDFYVCREVEDGFVVAVADCTGHGVPGAFMTMTASAILNNVLDQLGAADPAAVLAAVDRKVRAALHQEEEARGGADCFDNGLDLGLCHIRPAEGKLVFAGARIPLLVVADGSVDGGVTELRGDRRSLGYRPSAFRATGSEPSGCDTESPFTNQSISLRPGQTFLMGTDGLVDQNGGERGRSFGRIRLHELLSQGAHSPLDRLKTDVESSLDRFQCGREQRDDITLFGFRVRLTDAAAISSTGSGRRAA</sequence>
<dbReference type="OrthoDB" id="5496380at2"/>
<evidence type="ECO:0000259" key="3">
    <source>
        <dbReference type="PROSITE" id="PS50885"/>
    </source>
</evidence>
<dbReference type="CDD" id="cd06225">
    <property type="entry name" value="HAMP"/>
    <property type="match status" value="1"/>
</dbReference>
<reference evidence="5" key="1">
    <citation type="submission" date="2017-10" db="EMBL/GenBank/DDBJ databases">
        <authorList>
            <person name="Kravchenko I.K."/>
            <person name="Grouzdev D.S."/>
        </authorList>
    </citation>
    <scope>NUCLEOTIDE SEQUENCE [LARGE SCALE GENOMIC DNA]</scope>
    <source>
        <strain evidence="5">B2</strain>
    </source>
</reference>
<gene>
    <name evidence="4" type="ORF">CRT60_29410</name>
</gene>
<dbReference type="SMART" id="SM00331">
    <property type="entry name" value="PP2C_SIG"/>
    <property type="match status" value="1"/>
</dbReference>
<evidence type="ECO:0000256" key="1">
    <source>
        <dbReference type="ARBA" id="ARBA00022801"/>
    </source>
</evidence>
<evidence type="ECO:0000313" key="4">
    <source>
        <dbReference type="EMBL" id="PGH55088.1"/>
    </source>
</evidence>
<dbReference type="InterPro" id="IPR036457">
    <property type="entry name" value="PPM-type-like_dom_sf"/>
</dbReference>
<proteinExistence type="predicted"/>
<dbReference type="PROSITE" id="PS50885">
    <property type="entry name" value="HAMP"/>
    <property type="match status" value="1"/>
</dbReference>
<dbReference type="SUPFAM" id="SSF158472">
    <property type="entry name" value="HAMP domain-like"/>
    <property type="match status" value="1"/>
</dbReference>
<dbReference type="Pfam" id="PF07228">
    <property type="entry name" value="SpoIIE"/>
    <property type="match status" value="1"/>
</dbReference>
<dbReference type="Gene3D" id="3.60.40.10">
    <property type="entry name" value="PPM-type phosphatase domain"/>
    <property type="match status" value="1"/>
</dbReference>
<dbReference type="Proteomes" id="UP000225379">
    <property type="component" value="Unassembled WGS sequence"/>
</dbReference>
<keyword evidence="2" id="KW-0812">Transmembrane</keyword>
<protein>
    <recommendedName>
        <fullName evidence="3">HAMP domain-containing protein</fullName>
    </recommendedName>
</protein>
<organism evidence="4 5">
    <name type="scientific">Azospirillum palustre</name>
    <dbReference type="NCBI Taxonomy" id="2044885"/>
    <lineage>
        <taxon>Bacteria</taxon>
        <taxon>Pseudomonadati</taxon>
        <taxon>Pseudomonadota</taxon>
        <taxon>Alphaproteobacteria</taxon>
        <taxon>Rhodospirillales</taxon>
        <taxon>Azospirillaceae</taxon>
        <taxon>Azospirillum</taxon>
    </lineage>
</organism>
<dbReference type="InterPro" id="IPR052016">
    <property type="entry name" value="Bact_Sigma-Reg"/>
</dbReference>
<name>A0A2B8BC07_9PROT</name>
<dbReference type="PANTHER" id="PTHR43156:SF9">
    <property type="entry name" value="HAMP DOMAIN-CONTAINING PROTEIN"/>
    <property type="match status" value="1"/>
</dbReference>
<dbReference type="GO" id="GO:0016020">
    <property type="term" value="C:membrane"/>
    <property type="evidence" value="ECO:0007669"/>
    <property type="project" value="InterPro"/>
</dbReference>
<feature type="transmembrane region" description="Helical" evidence="2">
    <location>
        <begin position="157"/>
        <end position="180"/>
    </location>
</feature>
<dbReference type="RefSeq" id="WP_098741088.1">
    <property type="nucleotide sequence ID" value="NZ_PDKW01000043.1"/>
</dbReference>
<keyword evidence="2" id="KW-0472">Membrane</keyword>
<dbReference type="SMART" id="SM00304">
    <property type="entry name" value="HAMP"/>
    <property type="match status" value="1"/>
</dbReference>
<dbReference type="InterPro" id="IPR003660">
    <property type="entry name" value="HAMP_dom"/>
</dbReference>
<keyword evidence="1" id="KW-0378">Hydrolase</keyword>